<proteinExistence type="predicted"/>
<dbReference type="PANTHER" id="PTHR10039">
    <property type="entry name" value="AMELOGENIN"/>
    <property type="match status" value="1"/>
</dbReference>
<dbReference type="AlphaFoldDB" id="A0A5C3KVG6"/>
<sequence>MSKFSSDEACAGMFLVAAPAGGGKTALAHTLSQQCHEKGHLVACFFFSETGQQCSLDHLVAQIIRGLYRIPDIKAVIATLIEKDETLIDAPAIRQLDGIVIPAAKDVKSDRPYVVTIDAVDEGPIDDLVIFLRDYIPRFPPPFRFLVTTRPKHEIMGALEECPHTTKLQFPMTGNDNACLKDVKKHIISKLNLKRYGSKILNDSDLMEGFVKTSEGVFLWAETVLQYLDKLQSLDPHKELQLIASSRSTYWMTVEDGTAKLYNLYQRILSQLKLEEPGFKMLYQTVLGTVLVLDTELSTLDLGDLFDSKGYHVEDVQRFCELIRPILHDYHPDHPERPVRILHFSVKEYVMERAESPYQLRLQEAKANLSHLVADIIDKIAKNLLPGFTDVEDTAGVALNMETIARLLSPPQAPQSPLHTRRRLGASKTQGIIDDIVSFKFRYVCLYIEGSLDPDDSRAREIVVKRICRLLGVAMAVGVYKNNGNWKSFQEILMSCFLKSCGPGGDIALARAMLCVGIHIMLSQKASPDRRSVQKLLKEAAELYFGKESDELPVECVEEYVLCLLALSGCQSARSPQFAENLKKLVGILDEKLIPRDPERYKPLLSPIQRALAVDST</sequence>
<organism evidence="3 4">
    <name type="scientific">Coprinopsis marcescibilis</name>
    <name type="common">Agaric fungus</name>
    <name type="synonym">Psathyrella marcescibilis</name>
    <dbReference type="NCBI Taxonomy" id="230819"/>
    <lineage>
        <taxon>Eukaryota</taxon>
        <taxon>Fungi</taxon>
        <taxon>Dikarya</taxon>
        <taxon>Basidiomycota</taxon>
        <taxon>Agaricomycotina</taxon>
        <taxon>Agaricomycetes</taxon>
        <taxon>Agaricomycetidae</taxon>
        <taxon>Agaricales</taxon>
        <taxon>Agaricineae</taxon>
        <taxon>Psathyrellaceae</taxon>
        <taxon>Coprinopsis</taxon>
    </lineage>
</organism>
<evidence type="ECO:0000313" key="4">
    <source>
        <dbReference type="Proteomes" id="UP000307440"/>
    </source>
</evidence>
<dbReference type="OrthoDB" id="3038309at2759"/>
<evidence type="ECO:0000256" key="1">
    <source>
        <dbReference type="ARBA" id="ARBA00022737"/>
    </source>
</evidence>
<dbReference type="STRING" id="230819.A0A5C3KVG6"/>
<evidence type="ECO:0000313" key="3">
    <source>
        <dbReference type="EMBL" id="TFK24327.1"/>
    </source>
</evidence>
<dbReference type="SUPFAM" id="SSF52540">
    <property type="entry name" value="P-loop containing nucleoside triphosphate hydrolases"/>
    <property type="match status" value="1"/>
</dbReference>
<dbReference type="Pfam" id="PF24883">
    <property type="entry name" value="NPHP3_N"/>
    <property type="match status" value="1"/>
</dbReference>
<feature type="domain" description="Nephrocystin 3-like N-terminal" evidence="2">
    <location>
        <begin position="8"/>
        <end position="150"/>
    </location>
</feature>
<protein>
    <recommendedName>
        <fullName evidence="2">Nephrocystin 3-like N-terminal domain-containing protein</fullName>
    </recommendedName>
</protein>
<dbReference type="InterPro" id="IPR027417">
    <property type="entry name" value="P-loop_NTPase"/>
</dbReference>
<dbReference type="InterPro" id="IPR056884">
    <property type="entry name" value="NPHP3-like_N"/>
</dbReference>
<evidence type="ECO:0000259" key="2">
    <source>
        <dbReference type="Pfam" id="PF24883"/>
    </source>
</evidence>
<gene>
    <name evidence="3" type="ORF">FA15DRAFT_419444</name>
</gene>
<accession>A0A5C3KVG6</accession>
<dbReference type="EMBL" id="ML210202">
    <property type="protein sequence ID" value="TFK24327.1"/>
    <property type="molecule type" value="Genomic_DNA"/>
</dbReference>
<reference evidence="3 4" key="1">
    <citation type="journal article" date="2019" name="Nat. Ecol. Evol.">
        <title>Megaphylogeny resolves global patterns of mushroom evolution.</title>
        <authorList>
            <person name="Varga T."/>
            <person name="Krizsan K."/>
            <person name="Foldi C."/>
            <person name="Dima B."/>
            <person name="Sanchez-Garcia M."/>
            <person name="Sanchez-Ramirez S."/>
            <person name="Szollosi G.J."/>
            <person name="Szarkandi J.G."/>
            <person name="Papp V."/>
            <person name="Albert L."/>
            <person name="Andreopoulos W."/>
            <person name="Angelini C."/>
            <person name="Antonin V."/>
            <person name="Barry K.W."/>
            <person name="Bougher N.L."/>
            <person name="Buchanan P."/>
            <person name="Buyck B."/>
            <person name="Bense V."/>
            <person name="Catcheside P."/>
            <person name="Chovatia M."/>
            <person name="Cooper J."/>
            <person name="Damon W."/>
            <person name="Desjardin D."/>
            <person name="Finy P."/>
            <person name="Geml J."/>
            <person name="Haridas S."/>
            <person name="Hughes K."/>
            <person name="Justo A."/>
            <person name="Karasinski D."/>
            <person name="Kautmanova I."/>
            <person name="Kiss B."/>
            <person name="Kocsube S."/>
            <person name="Kotiranta H."/>
            <person name="LaButti K.M."/>
            <person name="Lechner B.E."/>
            <person name="Liimatainen K."/>
            <person name="Lipzen A."/>
            <person name="Lukacs Z."/>
            <person name="Mihaltcheva S."/>
            <person name="Morgado L.N."/>
            <person name="Niskanen T."/>
            <person name="Noordeloos M.E."/>
            <person name="Ohm R.A."/>
            <person name="Ortiz-Santana B."/>
            <person name="Ovrebo C."/>
            <person name="Racz N."/>
            <person name="Riley R."/>
            <person name="Savchenko A."/>
            <person name="Shiryaev A."/>
            <person name="Soop K."/>
            <person name="Spirin V."/>
            <person name="Szebenyi C."/>
            <person name="Tomsovsky M."/>
            <person name="Tulloss R.E."/>
            <person name="Uehling J."/>
            <person name="Grigoriev I.V."/>
            <person name="Vagvolgyi C."/>
            <person name="Papp T."/>
            <person name="Martin F.M."/>
            <person name="Miettinen O."/>
            <person name="Hibbett D.S."/>
            <person name="Nagy L.G."/>
        </authorList>
    </citation>
    <scope>NUCLEOTIDE SEQUENCE [LARGE SCALE GENOMIC DNA]</scope>
    <source>
        <strain evidence="3 4">CBS 121175</strain>
    </source>
</reference>
<keyword evidence="1" id="KW-0677">Repeat</keyword>
<name>A0A5C3KVG6_COPMA</name>
<dbReference type="Proteomes" id="UP000307440">
    <property type="component" value="Unassembled WGS sequence"/>
</dbReference>
<keyword evidence="4" id="KW-1185">Reference proteome</keyword>